<keyword evidence="3" id="KW-1185">Reference proteome</keyword>
<reference evidence="2" key="1">
    <citation type="submission" date="2023-06" db="EMBL/GenBank/DDBJ databases">
        <title>Genome-scale phylogeny and comparative genomics of the fungal order Sordariales.</title>
        <authorList>
            <consortium name="Lawrence Berkeley National Laboratory"/>
            <person name="Hensen N."/>
            <person name="Bonometti L."/>
            <person name="Westerberg I."/>
            <person name="Brannstrom I.O."/>
            <person name="Guillou S."/>
            <person name="Cros-Aarteil S."/>
            <person name="Calhoun S."/>
            <person name="Haridas S."/>
            <person name="Kuo A."/>
            <person name="Mondo S."/>
            <person name="Pangilinan J."/>
            <person name="Riley R."/>
            <person name="LaButti K."/>
            <person name="Andreopoulos B."/>
            <person name="Lipzen A."/>
            <person name="Chen C."/>
            <person name="Yanf M."/>
            <person name="Daum C."/>
            <person name="Ng V."/>
            <person name="Clum A."/>
            <person name="Steindorff A."/>
            <person name="Ohm R."/>
            <person name="Martin F."/>
            <person name="Silar P."/>
            <person name="Natvig D."/>
            <person name="Lalanne C."/>
            <person name="Gautier V."/>
            <person name="Ament-velasquez S.L."/>
            <person name="Kruys A."/>
            <person name="Hutchinson M.I."/>
            <person name="Powell A.J."/>
            <person name="Barry K."/>
            <person name="Miller A.N."/>
            <person name="Grigoriev I.V."/>
            <person name="Debuchy R."/>
            <person name="Gladieux P."/>
            <person name="Thoren M.H."/>
            <person name="Johannesson H."/>
        </authorList>
    </citation>
    <scope>NUCLEOTIDE SEQUENCE</scope>
    <source>
        <strain evidence="2">SMH3391-2</strain>
    </source>
</reference>
<gene>
    <name evidence="2" type="ORF">B0T17DRAFT_614358</name>
</gene>
<protein>
    <submittedName>
        <fullName evidence="2">Uncharacterized protein</fullName>
    </submittedName>
</protein>
<feature type="compositionally biased region" description="Polar residues" evidence="1">
    <location>
        <begin position="315"/>
        <end position="330"/>
    </location>
</feature>
<organism evidence="2 3">
    <name type="scientific">Bombardia bombarda</name>
    <dbReference type="NCBI Taxonomy" id="252184"/>
    <lineage>
        <taxon>Eukaryota</taxon>
        <taxon>Fungi</taxon>
        <taxon>Dikarya</taxon>
        <taxon>Ascomycota</taxon>
        <taxon>Pezizomycotina</taxon>
        <taxon>Sordariomycetes</taxon>
        <taxon>Sordariomycetidae</taxon>
        <taxon>Sordariales</taxon>
        <taxon>Lasiosphaeriaceae</taxon>
        <taxon>Bombardia</taxon>
    </lineage>
</organism>
<evidence type="ECO:0000256" key="1">
    <source>
        <dbReference type="SAM" id="MobiDB-lite"/>
    </source>
</evidence>
<feature type="region of interest" description="Disordered" evidence="1">
    <location>
        <begin position="311"/>
        <end position="354"/>
    </location>
</feature>
<sequence length="702" mass="76532">MRERLAPIPPALEHRVAAGMPSNLGVPGQYCIVHGTYAPSVPGRQATVAMPPLLSPLPTHPPPGYTWEQYVAVMQLGYGPHSVPASPMEASQAAPFPLQDTKSKEQVYHCQACNIERGWQIQELHKGSAPRPSLCRNCRKTPGLKFIIDTLDNGRLNLDLSVFHWCGKCGIQRSAAYHEAHPLGSRPPLHGVCKACRTKKENSGRRHASNPTGDPAKHGARTERYHETQSSEPSPVDSTFSSDTSFISGTPISASPAAGGCTLVPTTTVVAIDPSSPGTVLAHGLPTPEASPIKGTRAYRQPSVEDLTVEDLASSPGNNTARPTQPSSKAFQPAEEASPIVQEGPQQNPGGRAVHFQEPEISDSIDAPIYFDEETRIALKLAAAADAAANMAKKRTASTARTPCWNDPDQLHWQNGPGFDDFFAPESSGGKATDDDDDNCFSVPQMSLSDMYPATPPQFKKTDGYRSPRRLGPSPRRRSIKKREDRHQLQPVAGTAPNGRMAAPAASRPRHLAPGETLSLRPRRHRLTPRTPFAPPPTPANVFDKHTRRWAGDYNDHGDNRHWKEGRSTPFRENWGTPKLDRHIAGLGLGRDDPFTSRHYGQTGFSPDPLSRHYFHPGANYSPMSVHTVVDSTVAGFDNPRAEVFEFYSDAGDDGDYRARRGGGGRQHHGRHRYAAIMDRGYDTPSSIYAHTGHTTDEGSAF</sequence>
<dbReference type="EMBL" id="JAULSR010000002">
    <property type="protein sequence ID" value="KAK0628443.1"/>
    <property type="molecule type" value="Genomic_DNA"/>
</dbReference>
<proteinExistence type="predicted"/>
<accession>A0AA39X701</accession>
<feature type="compositionally biased region" description="Basic and acidic residues" evidence="1">
    <location>
        <begin position="215"/>
        <end position="229"/>
    </location>
</feature>
<evidence type="ECO:0000313" key="2">
    <source>
        <dbReference type="EMBL" id="KAK0628443.1"/>
    </source>
</evidence>
<dbReference type="AlphaFoldDB" id="A0AA39X701"/>
<comment type="caution">
    <text evidence="2">The sequence shown here is derived from an EMBL/GenBank/DDBJ whole genome shotgun (WGS) entry which is preliminary data.</text>
</comment>
<feature type="region of interest" description="Disordered" evidence="1">
    <location>
        <begin position="420"/>
        <end position="513"/>
    </location>
</feature>
<evidence type="ECO:0000313" key="3">
    <source>
        <dbReference type="Proteomes" id="UP001174934"/>
    </source>
</evidence>
<feature type="compositionally biased region" description="Low complexity" evidence="1">
    <location>
        <begin position="233"/>
        <end position="244"/>
    </location>
</feature>
<name>A0AA39X701_9PEZI</name>
<feature type="region of interest" description="Disordered" evidence="1">
    <location>
        <begin position="197"/>
        <end position="244"/>
    </location>
</feature>
<dbReference type="Proteomes" id="UP001174934">
    <property type="component" value="Unassembled WGS sequence"/>
</dbReference>